<dbReference type="STRING" id="102285.A0A0R3THG4"/>
<proteinExistence type="predicted"/>
<keyword evidence="3" id="KW-1185">Reference proteome</keyword>
<feature type="coiled-coil region" evidence="1">
    <location>
        <begin position="48"/>
        <end position="110"/>
    </location>
</feature>
<keyword evidence="1" id="KW-0175">Coiled coil</keyword>
<dbReference type="EMBL" id="UZAE01007253">
    <property type="protein sequence ID" value="VDO02361.1"/>
    <property type="molecule type" value="Genomic_DNA"/>
</dbReference>
<organism evidence="4">
    <name type="scientific">Rodentolepis nana</name>
    <name type="common">Dwarf tapeworm</name>
    <name type="synonym">Hymenolepis nana</name>
    <dbReference type="NCBI Taxonomy" id="102285"/>
    <lineage>
        <taxon>Eukaryota</taxon>
        <taxon>Metazoa</taxon>
        <taxon>Spiralia</taxon>
        <taxon>Lophotrochozoa</taxon>
        <taxon>Platyhelminthes</taxon>
        <taxon>Cestoda</taxon>
        <taxon>Eucestoda</taxon>
        <taxon>Cyclophyllidea</taxon>
        <taxon>Hymenolepididae</taxon>
        <taxon>Rodentolepis</taxon>
    </lineage>
</organism>
<evidence type="ECO:0000256" key="1">
    <source>
        <dbReference type="SAM" id="Coils"/>
    </source>
</evidence>
<dbReference type="Proteomes" id="UP000278807">
    <property type="component" value="Unassembled WGS sequence"/>
</dbReference>
<dbReference type="AlphaFoldDB" id="A0A0R3THG4"/>
<reference evidence="2 3" key="2">
    <citation type="submission" date="2018-11" db="EMBL/GenBank/DDBJ databases">
        <authorList>
            <consortium name="Pathogen Informatics"/>
        </authorList>
    </citation>
    <scope>NUCLEOTIDE SEQUENCE [LARGE SCALE GENOMIC DNA]</scope>
</reference>
<sequence>MGDSKSTASEVSCTKCDSFKIRIHELETTEVHISAEKARLESQYKAYVADIEMQVANLRSQLEKSTTKSEGIQRTLEDFQRKLTVKESELTEAVSEIEHLRNKIKMQEAASKNNDESTLQKLRPKKVDLLPLTETDVKESVYYKDLELTNSALKNKARYP</sequence>
<evidence type="ECO:0000313" key="4">
    <source>
        <dbReference type="WBParaSite" id="HNAJ_0000650501-mRNA-1"/>
    </source>
</evidence>
<accession>A0A0R3THG4</accession>
<dbReference type="OrthoDB" id="6285930at2759"/>
<name>A0A0R3THG4_RODNA</name>
<protein>
    <submittedName>
        <fullName evidence="4">Myosin_tail_1 domain-containing protein</fullName>
    </submittedName>
</protein>
<gene>
    <name evidence="2" type="ORF">HNAJ_LOCUS6501</name>
</gene>
<evidence type="ECO:0000313" key="2">
    <source>
        <dbReference type="EMBL" id="VDO02361.1"/>
    </source>
</evidence>
<dbReference type="WBParaSite" id="HNAJ_0000650501-mRNA-1">
    <property type="protein sequence ID" value="HNAJ_0000650501-mRNA-1"/>
    <property type="gene ID" value="HNAJ_0000650501"/>
</dbReference>
<evidence type="ECO:0000313" key="3">
    <source>
        <dbReference type="Proteomes" id="UP000278807"/>
    </source>
</evidence>
<reference evidence="4" key="1">
    <citation type="submission" date="2017-02" db="UniProtKB">
        <authorList>
            <consortium name="WormBaseParasite"/>
        </authorList>
    </citation>
    <scope>IDENTIFICATION</scope>
</reference>